<feature type="region of interest" description="Disordered" evidence="5">
    <location>
        <begin position="146"/>
        <end position="194"/>
    </location>
</feature>
<dbReference type="OrthoDB" id="514823at2759"/>
<evidence type="ECO:0000256" key="3">
    <source>
        <dbReference type="ARBA" id="ARBA00022705"/>
    </source>
</evidence>
<gene>
    <name evidence="6" type="ORF">GGI19_002545</name>
</gene>
<dbReference type="GO" id="GO:1904161">
    <property type="term" value="P:DNA synthesis involved in UV-damage excision repair"/>
    <property type="evidence" value="ECO:0007669"/>
    <property type="project" value="TreeGrafter"/>
</dbReference>
<name>A0A9W8H1D1_9FUNG</name>
<comment type="subcellular location">
    <subcellularLocation>
        <location evidence="1">Nucleus</location>
    </subcellularLocation>
</comment>
<feature type="compositionally biased region" description="Polar residues" evidence="5">
    <location>
        <begin position="313"/>
        <end position="326"/>
    </location>
</feature>
<dbReference type="Proteomes" id="UP001140011">
    <property type="component" value="Unassembled WGS sequence"/>
</dbReference>
<feature type="compositionally biased region" description="Basic residues" evidence="5">
    <location>
        <begin position="330"/>
        <end position="347"/>
    </location>
</feature>
<keyword evidence="3" id="KW-0235">DNA replication</keyword>
<proteinExistence type="predicted"/>
<feature type="region of interest" description="Disordered" evidence="5">
    <location>
        <begin position="207"/>
        <end position="408"/>
    </location>
</feature>
<dbReference type="EMBL" id="JANBUH010000129">
    <property type="protein sequence ID" value="KAJ2754248.1"/>
    <property type="molecule type" value="Genomic_DNA"/>
</dbReference>
<dbReference type="GO" id="GO:0006297">
    <property type="term" value="P:nucleotide-excision repair, DNA gap filling"/>
    <property type="evidence" value="ECO:0007669"/>
    <property type="project" value="TreeGrafter"/>
</dbReference>
<dbReference type="InterPro" id="IPR041913">
    <property type="entry name" value="POLD3_sf"/>
</dbReference>
<dbReference type="Gene3D" id="3.90.1030.20">
    <property type="entry name" value="DNA polymerase delta, p66 (Cdc27) subunit, wHTH domain"/>
    <property type="match status" value="1"/>
</dbReference>
<keyword evidence="7" id="KW-1185">Reference proteome</keyword>
<dbReference type="InterPro" id="IPR019038">
    <property type="entry name" value="POLD3"/>
</dbReference>
<comment type="caution">
    <text evidence="6">The sequence shown here is derived from an EMBL/GenBank/DDBJ whole genome shotgun (WGS) entry which is preliminary data.</text>
</comment>
<protein>
    <recommendedName>
        <fullName evidence="2">DNA polymerase delta subunit 3</fullName>
    </recommendedName>
</protein>
<keyword evidence="4" id="KW-0539">Nucleus</keyword>
<evidence type="ECO:0000256" key="1">
    <source>
        <dbReference type="ARBA" id="ARBA00004123"/>
    </source>
</evidence>
<evidence type="ECO:0000256" key="5">
    <source>
        <dbReference type="SAM" id="MobiDB-lite"/>
    </source>
</evidence>
<feature type="compositionally biased region" description="Acidic residues" evidence="5">
    <location>
        <begin position="356"/>
        <end position="366"/>
    </location>
</feature>
<feature type="compositionally biased region" description="Low complexity" evidence="5">
    <location>
        <begin position="164"/>
        <end position="174"/>
    </location>
</feature>
<feature type="compositionally biased region" description="Polar residues" evidence="5">
    <location>
        <begin position="391"/>
        <end position="401"/>
    </location>
</feature>
<evidence type="ECO:0000256" key="4">
    <source>
        <dbReference type="ARBA" id="ARBA00023242"/>
    </source>
</evidence>
<dbReference type="GO" id="GO:0003887">
    <property type="term" value="F:DNA-directed DNA polymerase activity"/>
    <property type="evidence" value="ECO:0007669"/>
    <property type="project" value="TreeGrafter"/>
</dbReference>
<dbReference type="GO" id="GO:0006271">
    <property type="term" value="P:DNA strand elongation involved in DNA replication"/>
    <property type="evidence" value="ECO:0007669"/>
    <property type="project" value="TreeGrafter"/>
</dbReference>
<dbReference type="PANTHER" id="PTHR17598:SF13">
    <property type="entry name" value="DNA POLYMERASE DELTA SUBUNIT 3"/>
    <property type="match status" value="1"/>
</dbReference>
<feature type="compositionally biased region" description="Acidic residues" evidence="5">
    <location>
        <begin position="263"/>
        <end position="274"/>
    </location>
</feature>
<feature type="compositionally biased region" description="Polar residues" evidence="5">
    <location>
        <begin position="278"/>
        <end position="296"/>
    </location>
</feature>
<sequence length="408" mass="44448">MSNADDVLRLWVLQEEQVVTYRKLSRELKVHVNIAKQVMLDFYETNKSNCHATFLVTGTKRLSVDFICGGSESTELFMKLVPVTELASAQQGLDNAASHIYSIEHHATNGKHVLAMANISAGPIRDMAEYSAVGSSVTRVSVSSVSHAPVVQSEPPRAAKVEKVVSSPAASVDSSTDKQNQQAEGPSAKPPVKVKDAKSFFGKQISKVAHGNKPDTSSAAKAASAPVKLEPKIPVESQQTDSDVDMDNVEEVQPASKRRVEDMFDDDDFDDFEDIVSASESRANQETQGTVTTASREASDVEMSDSESRDAKASSQDMQVVDSQPGDSRRVRKRRKVSKVKHTKNKRGMLVTQTVEEWESYSESEPEPVSRATPAKRQSAGDSDTKKASGKSKSAVPQRSILTFFGKK</sequence>
<reference evidence="6" key="1">
    <citation type="submission" date="2022-07" db="EMBL/GenBank/DDBJ databases">
        <title>Phylogenomic reconstructions and comparative analyses of Kickxellomycotina fungi.</title>
        <authorList>
            <person name="Reynolds N.K."/>
            <person name="Stajich J.E."/>
            <person name="Barry K."/>
            <person name="Grigoriev I.V."/>
            <person name="Crous P."/>
            <person name="Smith M.E."/>
        </authorList>
    </citation>
    <scope>NUCLEOTIDE SEQUENCE</scope>
    <source>
        <strain evidence="6">BCRC 34297</strain>
    </source>
</reference>
<dbReference type="AlphaFoldDB" id="A0A9W8H1D1"/>
<evidence type="ECO:0000256" key="2">
    <source>
        <dbReference type="ARBA" id="ARBA00017589"/>
    </source>
</evidence>
<accession>A0A9W8H1D1</accession>
<dbReference type="Pfam" id="PF09507">
    <property type="entry name" value="CDC27"/>
    <property type="match status" value="1"/>
</dbReference>
<dbReference type="PANTHER" id="PTHR17598">
    <property type="entry name" value="DNA POLYMERASE DELTA SUBUNIT 3"/>
    <property type="match status" value="1"/>
</dbReference>
<dbReference type="GO" id="GO:0043625">
    <property type="term" value="C:delta DNA polymerase complex"/>
    <property type="evidence" value="ECO:0007669"/>
    <property type="project" value="InterPro"/>
</dbReference>
<organism evidence="6 7">
    <name type="scientific">Coemansia pectinata</name>
    <dbReference type="NCBI Taxonomy" id="1052879"/>
    <lineage>
        <taxon>Eukaryota</taxon>
        <taxon>Fungi</taxon>
        <taxon>Fungi incertae sedis</taxon>
        <taxon>Zoopagomycota</taxon>
        <taxon>Kickxellomycotina</taxon>
        <taxon>Kickxellomycetes</taxon>
        <taxon>Kickxellales</taxon>
        <taxon>Kickxellaceae</taxon>
        <taxon>Coemansia</taxon>
    </lineage>
</organism>
<evidence type="ECO:0000313" key="7">
    <source>
        <dbReference type="Proteomes" id="UP001140011"/>
    </source>
</evidence>
<evidence type="ECO:0000313" key="6">
    <source>
        <dbReference type="EMBL" id="KAJ2754248.1"/>
    </source>
</evidence>